<dbReference type="SMART" id="SM00181">
    <property type="entry name" value="EGF"/>
    <property type="match status" value="27"/>
</dbReference>
<evidence type="ECO:0000256" key="1">
    <source>
        <dbReference type="SAM" id="Phobius"/>
    </source>
</evidence>
<keyword evidence="3" id="KW-0418">Kinase</keyword>
<dbReference type="PANTHER" id="PTHR45756">
    <property type="entry name" value="PALMITOYLTRANSFERASE"/>
    <property type="match status" value="1"/>
</dbReference>
<dbReference type="Gene3D" id="1.10.510.10">
    <property type="entry name" value="Transferase(Phosphotransferase) domain 1"/>
    <property type="match status" value="1"/>
</dbReference>
<feature type="transmembrane region" description="Helical" evidence="1">
    <location>
        <begin position="1894"/>
        <end position="1921"/>
    </location>
</feature>
<keyword evidence="1" id="KW-0472">Membrane</keyword>
<dbReference type="Gene3D" id="3.30.200.20">
    <property type="entry name" value="Phosphorylase Kinase, domain 1"/>
    <property type="match status" value="1"/>
</dbReference>
<dbReference type="InterPro" id="IPR053215">
    <property type="entry name" value="TKL_Ser/Thr_kinase"/>
</dbReference>
<protein>
    <submittedName>
        <fullName evidence="3">Protein serine/threonine kinase, putative</fullName>
        <ecNumber evidence="3">2.7.11.1</ecNumber>
    </submittedName>
</protein>
<accession>L7FLW1</accession>
<dbReference type="EMBL" id="KB206589">
    <property type="protein sequence ID" value="ELP89685.1"/>
    <property type="molecule type" value="Genomic_DNA"/>
</dbReference>
<dbReference type="InterPro" id="IPR000719">
    <property type="entry name" value="Prot_kinase_dom"/>
</dbReference>
<dbReference type="Pfam" id="PF00069">
    <property type="entry name" value="Pkinase"/>
    <property type="match status" value="1"/>
</dbReference>
<keyword evidence="1" id="KW-0812">Transmembrane</keyword>
<dbReference type="InterPro" id="IPR000742">
    <property type="entry name" value="EGF"/>
</dbReference>
<dbReference type="VEuPathDB" id="AmoebaDB:EIN_453150"/>
<dbReference type="Gene3D" id="2.10.220.10">
    <property type="entry name" value="Hormone Receptor, Insulin-like Growth Factor Receptor 1, Chain A, domain 2"/>
    <property type="match status" value="1"/>
</dbReference>
<keyword evidence="1" id="KW-1133">Transmembrane helix</keyword>
<sequence length="2337" mass="260346">MLLSNGKLLRFCNNELNEEIHCYLNSTNYLDDFSKKVDVYSFTYPHCPCFGNNCYIHFESSLSTYTTIGNNKIDATLIGSHLKLDFSVAPIKQSTQLNIKRTTETIQTVRGTIESLKFDEIQFDFVLAEGVTIEKTNSGESTSKITFLNAKGNNIFDIEWNSTSMRCTFFTLNYEYIFFNGSFVIGDNLIDITTSAAITILTQVPIITTMEETDQCYRLNYSTSPAVFRQCVGMCNTCQEEYNPDGECFVPSVVQKPNCISCYVDETSNKLCNLCKTGFYLENGDCVPCVANCASCDKVTGICFECAKDFELRNNTCVQCINTNCEYCNETNVCVNCKDGYTLNTFGECVFCKTYFGGCEKCSTNEFKCNQCTSGNYLKDGGCASCTNEYCLSCGPIEFNCSRCIPGYFPTQNREKCITCNEKINCSICSTTSDVCVECNTGYYPHNSQCASCASINCEECDSENGICSRCMNGYGLDNGNCIQCETTLHCLNCVVNGICEGACELNYTNHNGICQLCSSIPNCKTCLQDRFECTECLNNNFLIDGICEPCAVNNKCSTCSSTSDHCEICKDGNYPLNYKCVSCSKNTHNCLTCSTSNDTCITCKDGHYMNKDLYCDTCRSIYCLDTLCSQNGECSGCLSGYYLDGSTCMSCELIDGCAACSPYSKSCVICKDDYYKKESLCHPCTDLFCDKCDQNGYCSRCLPNYYLDNGICVACLLKEGCAICSNTANACLECLEGYFPSNEKCLTCSTKNCESCDRITKKCFSCVDGYYLNTSECILCSKTNENCNLCNTWDTCLLCNNNYFLEGNKCISCSQKEHCSTCSNVDSKCIICVDGYFPKNGSCETCAMNGCFDCSTTSGACTSCREGEYLNNRTCAKCELNCKKCNSKIGCTECLESFYLMDGICFPCSLKDSCGKCSTTTNSCLTCNTGFFPHDAVCLLCSTKNCSSCDNSTGYCTSCEQTRYLDAGECKMCISTLLNCETCSVGTKCLSCALNYFLDLGRCFPCSSKLHCSTCSQTSPLCLECEEDYYPAGKKCDTCLSKHCTVCSNTTGKCSACASGYKLQADSCVSCASSNCLNCDVDINSCSVCEPNYSPTTNGTCTPCNSTYSSCATNLCSQTEPQKCLECRDNYFLIDSECCSCAYNHCGVCDKVTGDCLTCESGYYRVGTHCYICDSQNGNNCSINGCSSVDENVCFGCAPHFFLSSQRCVVCELSPNLCAPQMCTETGLCTDCPEGRYLFNGVCLSCNDSNILHCNNNSCQTKGNICLQCQMGYYLFNGYCKNCTSTNPNFCDEGQCDPEHEGKCLSCKDNYLMTKTNECRQVQDIILHCEKAVSWQECILCERGYVLNAGSCVEKRCDEQNAVSLDTVCANLCFNCVSAKADCSVTHSLANCAKQFVTNDLSKCLLCELNNSITGIFNCSETIISGCLTNYQDTCYQTLNGYYLTPYNEASRCGNDATVCLFDYSTSLEEKYECRENFYLSYNNTCTQKDVATKCLKYESGLFGNKRCETCSPTTFIHKSECVSCLPFCEVCDVNSCFKCLKNYVLINKKCYTKEQTHCTYIDDTTNKCILCNTGYYLNDDSVCEINDNFCLLQWSLGCIRCITNMTEPYMCVVYSHTKQRVAKDSYIMKYNSSSVDYRDSCLHLSSVGCLRCRDGYYPNGVLCVTCPESCTKCSTANLCTVCVEGFYISNGLCVTSEVLKRSCKTPFLNGIGCRECKETFYRNGTSCYSCDETCQTCTDAFTCTICVDHFFKTEHVGVCRSYNVLTHCLNKTVNGCTQCEIGYFMYNGECYKCHQLCRTCTSSSLVENSDHIVTTTSSEHTTIIINNKTFFLLNKCTSCHVDYVKTTNTPEFVCVSYSSIKNCASASSSVCKKCSGYYQLTDDKLSCQRRSLLAVVFPIVLVTLLIVLLLISILLIVLITKHFDRRETLTCRTKFVRKIKDTRPQLDFPLKCVCSTKSSLTFSNLIPVGVESEDVVTIGNVSHHTLKLQFVVKDDEHNEKYHFRVDPPFVTLRKGYCCEFHIYLKPMCTCRVVEDIVFLCLNLSKGIQTKESLTLDFETELSSKLDPDDLFIKREIGRGGAGVIYYGMYRKSRVAVKKVRNVFDVNSTSEFMCEIAMLEKMRNDYIIHFYGAVIIPNKLCLVTEYAAYGSLGTIRRETTKEKNGTFAIKVMLDAVKGLDYLHTNSIIHRDFKPDNILIVSLEIFDKVNAKLSDFGTARNLNCLVDNLTFTKGIGTPVYMAPEILRREDYNSAADIYAVAISLFEVFCWEDPFPKNAFAFPWSIARAITSGIRPQYTDNINENQKSLTDWCWTDIPSQRPRAEQVCERLETMLQLL</sequence>
<organism evidence="3 4">
    <name type="scientific">Entamoeba invadens IP1</name>
    <dbReference type="NCBI Taxonomy" id="370355"/>
    <lineage>
        <taxon>Eukaryota</taxon>
        <taxon>Amoebozoa</taxon>
        <taxon>Evosea</taxon>
        <taxon>Archamoebae</taxon>
        <taxon>Mastigamoebida</taxon>
        <taxon>Entamoebidae</taxon>
        <taxon>Entamoeba</taxon>
    </lineage>
</organism>
<gene>
    <name evidence="3" type="ORF">EIN_453150</name>
</gene>
<keyword evidence="3" id="KW-0808">Transferase</keyword>
<dbReference type="InterPro" id="IPR006212">
    <property type="entry name" value="Furin_repeat"/>
</dbReference>
<evidence type="ECO:0000313" key="3">
    <source>
        <dbReference type="EMBL" id="ELP89685.1"/>
    </source>
</evidence>
<dbReference type="GO" id="GO:0004674">
    <property type="term" value="F:protein serine/threonine kinase activity"/>
    <property type="evidence" value="ECO:0007669"/>
    <property type="project" value="UniProtKB-EC"/>
</dbReference>
<dbReference type="SUPFAM" id="SSF56112">
    <property type="entry name" value="Protein kinase-like (PK-like)"/>
    <property type="match status" value="1"/>
</dbReference>
<dbReference type="Proteomes" id="UP000014680">
    <property type="component" value="Unassembled WGS sequence"/>
</dbReference>
<dbReference type="PROSITE" id="PS00108">
    <property type="entry name" value="PROTEIN_KINASE_ST"/>
    <property type="match status" value="1"/>
</dbReference>
<dbReference type="InterPro" id="IPR009030">
    <property type="entry name" value="Growth_fac_rcpt_cys_sf"/>
</dbReference>
<dbReference type="PROSITE" id="PS50011">
    <property type="entry name" value="PROTEIN_KINASE_DOM"/>
    <property type="match status" value="1"/>
</dbReference>
<name>L7FLW1_ENTIV</name>
<dbReference type="GeneID" id="14888676"/>
<proteinExistence type="predicted"/>
<dbReference type="KEGG" id="eiv:EIN_453150"/>
<dbReference type="RefSeq" id="XP_004256456.1">
    <property type="nucleotide sequence ID" value="XM_004256408.1"/>
</dbReference>
<feature type="domain" description="Protein kinase" evidence="2">
    <location>
        <begin position="2072"/>
        <end position="2334"/>
    </location>
</feature>
<dbReference type="InterPro" id="IPR008271">
    <property type="entry name" value="Ser/Thr_kinase_AS"/>
</dbReference>
<keyword evidence="4" id="KW-1185">Reference proteome</keyword>
<dbReference type="EC" id="2.7.11.1" evidence="3"/>
<dbReference type="OrthoDB" id="28443at2759"/>
<evidence type="ECO:0000313" key="4">
    <source>
        <dbReference type="Proteomes" id="UP000014680"/>
    </source>
</evidence>
<dbReference type="SUPFAM" id="SSF57184">
    <property type="entry name" value="Growth factor receptor domain"/>
    <property type="match status" value="11"/>
</dbReference>
<evidence type="ECO:0000259" key="2">
    <source>
        <dbReference type="PROSITE" id="PS50011"/>
    </source>
</evidence>
<dbReference type="GO" id="GO:0005524">
    <property type="term" value="F:ATP binding"/>
    <property type="evidence" value="ECO:0007669"/>
    <property type="project" value="InterPro"/>
</dbReference>
<dbReference type="PANTHER" id="PTHR45756:SF1">
    <property type="entry name" value="PROTEIN KINASE DOMAIN CONTAINING PROTEIN"/>
    <property type="match status" value="1"/>
</dbReference>
<dbReference type="InterPro" id="IPR011009">
    <property type="entry name" value="Kinase-like_dom_sf"/>
</dbReference>
<dbReference type="SMART" id="SM00261">
    <property type="entry name" value="FU"/>
    <property type="match status" value="20"/>
</dbReference>
<reference evidence="3 4" key="1">
    <citation type="submission" date="2012-10" db="EMBL/GenBank/DDBJ databases">
        <authorList>
            <person name="Zafar N."/>
            <person name="Inman J."/>
            <person name="Hall N."/>
            <person name="Lorenzi H."/>
            <person name="Caler E."/>
        </authorList>
    </citation>
    <scope>NUCLEOTIDE SEQUENCE [LARGE SCALE GENOMIC DNA]</scope>
    <source>
        <strain evidence="3 4">IP1</strain>
    </source>
</reference>